<evidence type="ECO:0000313" key="3">
    <source>
        <dbReference type="Proteomes" id="UP000011182"/>
    </source>
</evidence>
<name>A0A9W5LGY2_9BACI</name>
<dbReference type="Proteomes" id="UP000011182">
    <property type="component" value="Unassembled WGS sequence"/>
</dbReference>
<gene>
    <name evidence="2" type="ORF">BSI_28870</name>
</gene>
<protein>
    <submittedName>
        <fullName evidence="2">Spore germination protein</fullName>
    </submittedName>
</protein>
<feature type="compositionally biased region" description="Basic residues" evidence="1">
    <location>
        <begin position="1"/>
        <end position="10"/>
    </location>
</feature>
<proteinExistence type="predicted"/>
<dbReference type="AlphaFoldDB" id="A0A9W5LGY2"/>
<dbReference type="EMBL" id="AMXN01000005">
    <property type="protein sequence ID" value="ELS60487.1"/>
    <property type="molecule type" value="Genomic_DNA"/>
</dbReference>
<comment type="caution">
    <text evidence="2">The sequence shown here is derived from an EMBL/GenBank/DDBJ whole genome shotgun (WGS) entry which is preliminary data.</text>
</comment>
<reference evidence="2 3" key="1">
    <citation type="journal article" date="2014" name="Syst. Appl. Microbiol.">
        <title>Genomic insights into the taxonomic status of the three subspecies of Bacillus subtilis.</title>
        <authorList>
            <person name="Yi H."/>
            <person name="Chun J."/>
            <person name="Cha C.J."/>
        </authorList>
    </citation>
    <scope>NUCLEOTIDE SEQUENCE [LARGE SCALE GENOMIC DNA]</scope>
    <source>
        <strain evidence="2 3">KCTC 13429</strain>
    </source>
</reference>
<evidence type="ECO:0000313" key="2">
    <source>
        <dbReference type="EMBL" id="ELS60487.1"/>
    </source>
</evidence>
<evidence type="ECO:0000256" key="1">
    <source>
        <dbReference type="SAM" id="MobiDB-lite"/>
    </source>
</evidence>
<sequence length="85" mass="9743">MDKRAKKRFSSSKSLRNQDRPLSPDLKENFDNLTLLTEGCSDIVFRQFNFGNVLCGFIVYIEGIVKSEHIQAHALRPCLRDLMGI</sequence>
<organism evidence="2 3">
    <name type="scientific">Bacillus inaquosorum KCTC 13429</name>
    <dbReference type="NCBI Taxonomy" id="1236548"/>
    <lineage>
        <taxon>Bacteria</taxon>
        <taxon>Bacillati</taxon>
        <taxon>Bacillota</taxon>
        <taxon>Bacilli</taxon>
        <taxon>Bacillales</taxon>
        <taxon>Bacillaceae</taxon>
        <taxon>Bacillus</taxon>
    </lineage>
</organism>
<accession>A0A9W5LGY2</accession>
<feature type="region of interest" description="Disordered" evidence="1">
    <location>
        <begin position="1"/>
        <end position="23"/>
    </location>
</feature>
<keyword evidence="3" id="KW-1185">Reference proteome</keyword>